<dbReference type="Gene3D" id="1.20.120.530">
    <property type="entry name" value="GntR ligand-binding domain-like"/>
    <property type="match status" value="1"/>
</dbReference>
<proteinExistence type="predicted"/>
<dbReference type="RefSeq" id="WP_307153737.1">
    <property type="nucleotide sequence ID" value="NZ_JAUSUK010000001.1"/>
</dbReference>
<dbReference type="SMART" id="SM00895">
    <property type="entry name" value="FCD"/>
    <property type="match status" value="1"/>
</dbReference>
<sequence>MSRIQRVVAPVRGQAEEFLRRAIEKGDLLPGHRLIEREICETLEVSRPLVREALRALESDGLVRPLPRGGIAVTVLTAEEAMQIYVVRREVEGLAASLFASTAGEKERVELQRIISDLHTTFAADDTEGLLDAKNRFYAALSVGSGNKVLQEMLRNLHGRIRLLRGTSLSRPGRTAQMVGELSEIADALLQKDAVRARHLTEAHIDNALRAAQEALQDTVAAAG</sequence>
<comment type="caution">
    <text evidence="5">The sequence shown here is derived from an EMBL/GenBank/DDBJ whole genome shotgun (WGS) entry which is preliminary data.</text>
</comment>
<dbReference type="SMART" id="SM00345">
    <property type="entry name" value="HTH_GNTR"/>
    <property type="match status" value="1"/>
</dbReference>
<evidence type="ECO:0000259" key="4">
    <source>
        <dbReference type="PROSITE" id="PS50949"/>
    </source>
</evidence>
<reference evidence="5 6" key="1">
    <citation type="submission" date="2023-07" db="EMBL/GenBank/DDBJ databases">
        <title>Genomic Encyclopedia of Type Strains, Phase IV (KMG-IV): sequencing the most valuable type-strain genomes for metagenomic binning, comparative biology and taxonomic classification.</title>
        <authorList>
            <person name="Goeker M."/>
        </authorList>
    </citation>
    <scope>NUCLEOTIDE SEQUENCE [LARGE SCALE GENOMIC DNA]</scope>
    <source>
        <strain evidence="5 6">DSM 11549</strain>
    </source>
</reference>
<dbReference type="Gene3D" id="1.10.10.10">
    <property type="entry name" value="Winged helix-like DNA-binding domain superfamily/Winged helix DNA-binding domain"/>
    <property type="match status" value="1"/>
</dbReference>
<feature type="domain" description="HTH gntR-type" evidence="4">
    <location>
        <begin position="9"/>
        <end position="76"/>
    </location>
</feature>
<evidence type="ECO:0000313" key="6">
    <source>
        <dbReference type="Proteomes" id="UP001230253"/>
    </source>
</evidence>
<evidence type="ECO:0000313" key="5">
    <source>
        <dbReference type="EMBL" id="MDQ0325553.1"/>
    </source>
</evidence>
<evidence type="ECO:0000256" key="2">
    <source>
        <dbReference type="ARBA" id="ARBA00023125"/>
    </source>
</evidence>
<dbReference type="InterPro" id="IPR011711">
    <property type="entry name" value="GntR_C"/>
</dbReference>
<name>A0ABU0C5U0_9BRAD</name>
<dbReference type="PANTHER" id="PTHR43537">
    <property type="entry name" value="TRANSCRIPTIONAL REGULATOR, GNTR FAMILY"/>
    <property type="match status" value="1"/>
</dbReference>
<evidence type="ECO:0000256" key="3">
    <source>
        <dbReference type="ARBA" id="ARBA00023163"/>
    </source>
</evidence>
<accession>A0ABU0C5U0</accession>
<dbReference type="Proteomes" id="UP001230253">
    <property type="component" value="Unassembled WGS sequence"/>
</dbReference>
<dbReference type="SUPFAM" id="SSF48008">
    <property type="entry name" value="GntR ligand-binding domain-like"/>
    <property type="match status" value="1"/>
</dbReference>
<evidence type="ECO:0000256" key="1">
    <source>
        <dbReference type="ARBA" id="ARBA00023015"/>
    </source>
</evidence>
<dbReference type="CDD" id="cd07377">
    <property type="entry name" value="WHTH_GntR"/>
    <property type="match status" value="1"/>
</dbReference>
<dbReference type="InterPro" id="IPR008920">
    <property type="entry name" value="TF_FadR/GntR_C"/>
</dbReference>
<keyword evidence="3" id="KW-0804">Transcription</keyword>
<dbReference type="PANTHER" id="PTHR43537:SF24">
    <property type="entry name" value="GLUCONATE OPERON TRANSCRIPTIONAL REPRESSOR"/>
    <property type="match status" value="1"/>
</dbReference>
<keyword evidence="6" id="KW-1185">Reference proteome</keyword>
<dbReference type="GO" id="GO:0003677">
    <property type="term" value="F:DNA binding"/>
    <property type="evidence" value="ECO:0007669"/>
    <property type="project" value="UniProtKB-KW"/>
</dbReference>
<dbReference type="InterPro" id="IPR036388">
    <property type="entry name" value="WH-like_DNA-bd_sf"/>
</dbReference>
<protein>
    <submittedName>
        <fullName evidence="5">DNA-binding GntR family transcriptional regulator</fullName>
    </submittedName>
</protein>
<dbReference type="PROSITE" id="PS50949">
    <property type="entry name" value="HTH_GNTR"/>
    <property type="match status" value="1"/>
</dbReference>
<organism evidence="5 6">
    <name type="scientific">Rhodopseudomonas julia</name>
    <dbReference type="NCBI Taxonomy" id="200617"/>
    <lineage>
        <taxon>Bacteria</taxon>
        <taxon>Pseudomonadati</taxon>
        <taxon>Pseudomonadota</taxon>
        <taxon>Alphaproteobacteria</taxon>
        <taxon>Hyphomicrobiales</taxon>
        <taxon>Nitrobacteraceae</taxon>
        <taxon>Rhodopseudomonas</taxon>
    </lineage>
</organism>
<dbReference type="PRINTS" id="PR00035">
    <property type="entry name" value="HTHGNTR"/>
</dbReference>
<gene>
    <name evidence="5" type="ORF">J2R99_001402</name>
</gene>
<keyword evidence="2 5" id="KW-0238">DNA-binding</keyword>
<dbReference type="EMBL" id="JAUSUK010000001">
    <property type="protein sequence ID" value="MDQ0325553.1"/>
    <property type="molecule type" value="Genomic_DNA"/>
</dbReference>
<dbReference type="InterPro" id="IPR000524">
    <property type="entry name" value="Tscrpt_reg_HTH_GntR"/>
</dbReference>
<keyword evidence="1" id="KW-0805">Transcription regulation</keyword>
<dbReference type="Pfam" id="PF00392">
    <property type="entry name" value="GntR"/>
    <property type="match status" value="1"/>
</dbReference>
<dbReference type="Pfam" id="PF07729">
    <property type="entry name" value="FCD"/>
    <property type="match status" value="1"/>
</dbReference>
<dbReference type="SUPFAM" id="SSF46785">
    <property type="entry name" value="Winged helix' DNA-binding domain"/>
    <property type="match status" value="1"/>
</dbReference>
<dbReference type="InterPro" id="IPR036390">
    <property type="entry name" value="WH_DNA-bd_sf"/>
</dbReference>